<evidence type="ECO:0000256" key="9">
    <source>
        <dbReference type="ARBA" id="ARBA00022989"/>
    </source>
</evidence>
<dbReference type="InterPro" id="IPR033479">
    <property type="entry name" value="dCache_1"/>
</dbReference>
<comment type="catalytic activity">
    <reaction evidence="1">
        <text>ATP + protein L-histidine = ADP + protein N-phospho-L-histidine.</text>
        <dbReference type="EC" id="2.7.13.3"/>
    </reaction>
</comment>
<dbReference type="Gene3D" id="3.30.565.10">
    <property type="entry name" value="Histidine kinase-like ATPase, C-terminal domain"/>
    <property type="match status" value="1"/>
</dbReference>
<dbReference type="InterPro" id="IPR036890">
    <property type="entry name" value="HATPase_C_sf"/>
</dbReference>
<sequence>MSMSLHPDTPQPRTLPTPAAEGVVSGKAGRGIRTRLFTKYVALFVVVVAVALLANGLFEVFFYYREHKAALIRVQHEQAEAAAAKIGQFIKEIESQLGWTTQLPWSAGSIEQRRFDALRLLRQVPAITELAQVDSTGKERLRVSRLAMDAIDSGIDLSRDPKFTEAVAHKVYYGPVYFRRESEPYMTLALAGTRKDAGVSIAEVNLKLIWDVVSQIKVGEHGHAYVVGPEGRLIAHPDISLVLRNTDMSGLEQVRGAQAGGGAMPDALQEATNIQGQKVLTASAPIAPLGWTMFVELPVEEAYASLYASLQRLAIVLLGASIFAVLAGIFLARRMVGPIQALRSGAERIGSGDFSQRIAIRTGDELEGLADQFNDMGARLQESYADLEKKVEVRTAELSESLEQQTATSEVLQVISSSPGELTPVFHKMLENATRVCGASFGIMNLWDGETFRMAADYNVPPAFAASRRDVAIHPHPESGLATVVKTRRVVHVHDVQDTPVYRAGGASIRGISDLAGARTIVIVPMLREGELIGTIAVYRKEVRPFTDKQIAVVENFTKQAVIAIENTRLLNELRKRTLELSQSLDELRAAQDRLVQTEKLASLGQLTAGIAHEIKNPLNFINNFSSVSTELIDELNQVLESTALDDKTKEEVAELTHMLKGNLEKVVQHGKRADSIVKNMLLHSREGSGEHRPADINAVVEESLNLAYHGARAERPGFNVTLKRDLDAATGTADVYPQEITRVFLNLISNGFYAAAKRKESAADDFEPTLSASTKNLGNKVEIRIRDNGTGIPPDVKEKMFNPFFTTKPAGEGTGLGLSMSHDIVVKQHGGTINVNTEPGAFTEFIITLPRTMPARGTTGGGS</sequence>
<dbReference type="InterPro" id="IPR005467">
    <property type="entry name" value="His_kinase_dom"/>
</dbReference>
<feature type="domain" description="Histidine kinase" evidence="14">
    <location>
        <begin position="610"/>
        <end position="854"/>
    </location>
</feature>
<dbReference type="SUPFAM" id="SSF55874">
    <property type="entry name" value="ATPase domain of HSP90 chaperone/DNA topoisomerase II/histidine kinase"/>
    <property type="match status" value="1"/>
</dbReference>
<dbReference type="InterPro" id="IPR003660">
    <property type="entry name" value="HAMP_dom"/>
</dbReference>
<dbReference type="InterPro" id="IPR036097">
    <property type="entry name" value="HisK_dim/P_sf"/>
</dbReference>
<evidence type="ECO:0000259" key="15">
    <source>
        <dbReference type="PROSITE" id="PS50885"/>
    </source>
</evidence>
<keyword evidence="16" id="KW-0067">ATP-binding</keyword>
<dbReference type="Pfam" id="PF02518">
    <property type="entry name" value="HATPase_c"/>
    <property type="match status" value="1"/>
</dbReference>
<dbReference type="GO" id="GO:0005524">
    <property type="term" value="F:ATP binding"/>
    <property type="evidence" value="ECO:0007669"/>
    <property type="project" value="UniProtKB-KW"/>
</dbReference>
<gene>
    <name evidence="16" type="ORF">AB8Z38_12580</name>
</gene>
<dbReference type="InterPro" id="IPR029016">
    <property type="entry name" value="GAF-like_dom_sf"/>
</dbReference>
<dbReference type="RefSeq" id="WP_369725444.1">
    <property type="nucleotide sequence ID" value="NZ_CP165734.1"/>
</dbReference>
<evidence type="ECO:0000256" key="6">
    <source>
        <dbReference type="ARBA" id="ARBA00022679"/>
    </source>
</evidence>
<dbReference type="PANTHER" id="PTHR43065:SF42">
    <property type="entry name" value="TWO-COMPONENT SENSOR PPRA"/>
    <property type="match status" value="1"/>
</dbReference>
<evidence type="ECO:0000259" key="14">
    <source>
        <dbReference type="PROSITE" id="PS50109"/>
    </source>
</evidence>
<dbReference type="CDD" id="cd00082">
    <property type="entry name" value="HisKA"/>
    <property type="match status" value="1"/>
</dbReference>
<keyword evidence="11" id="KW-0175">Coiled coil</keyword>
<dbReference type="Gene3D" id="3.30.450.20">
    <property type="entry name" value="PAS domain"/>
    <property type="match status" value="1"/>
</dbReference>
<dbReference type="SMART" id="SM00387">
    <property type="entry name" value="HATPase_c"/>
    <property type="match status" value="1"/>
</dbReference>
<feature type="transmembrane region" description="Helical" evidence="13">
    <location>
        <begin position="313"/>
        <end position="332"/>
    </location>
</feature>
<accession>A0AB39XTH0</accession>
<keyword evidence="5" id="KW-0597">Phosphoprotein</keyword>
<evidence type="ECO:0000313" key="16">
    <source>
        <dbReference type="EMBL" id="XDV60111.1"/>
    </source>
</evidence>
<dbReference type="InterPro" id="IPR004358">
    <property type="entry name" value="Sig_transdc_His_kin-like_C"/>
</dbReference>
<dbReference type="PRINTS" id="PR00344">
    <property type="entry name" value="BCTRLSENSOR"/>
</dbReference>
<dbReference type="SMART" id="SM00388">
    <property type="entry name" value="HisKA"/>
    <property type="match status" value="1"/>
</dbReference>
<keyword evidence="8" id="KW-0418">Kinase</keyword>
<evidence type="ECO:0000256" key="2">
    <source>
        <dbReference type="ARBA" id="ARBA00004651"/>
    </source>
</evidence>
<keyword evidence="7 13" id="KW-0812">Transmembrane</keyword>
<evidence type="ECO:0000256" key="11">
    <source>
        <dbReference type="SAM" id="Coils"/>
    </source>
</evidence>
<proteinExistence type="predicted"/>
<name>A0AB39XTH0_9BRAD</name>
<protein>
    <recommendedName>
        <fullName evidence="3">histidine kinase</fullName>
        <ecNumber evidence="3">2.7.13.3</ecNumber>
    </recommendedName>
</protein>
<dbReference type="Pfam" id="PF00672">
    <property type="entry name" value="HAMP"/>
    <property type="match status" value="1"/>
</dbReference>
<evidence type="ECO:0000256" key="12">
    <source>
        <dbReference type="SAM" id="MobiDB-lite"/>
    </source>
</evidence>
<dbReference type="CDD" id="cd06225">
    <property type="entry name" value="HAMP"/>
    <property type="match status" value="1"/>
</dbReference>
<dbReference type="SMART" id="SM00065">
    <property type="entry name" value="GAF"/>
    <property type="match status" value="1"/>
</dbReference>
<evidence type="ECO:0000256" key="7">
    <source>
        <dbReference type="ARBA" id="ARBA00022692"/>
    </source>
</evidence>
<evidence type="ECO:0000256" key="13">
    <source>
        <dbReference type="SAM" id="Phobius"/>
    </source>
</evidence>
<dbReference type="Gene3D" id="3.30.450.40">
    <property type="match status" value="1"/>
</dbReference>
<dbReference type="Gene3D" id="6.10.340.10">
    <property type="match status" value="1"/>
</dbReference>
<reference evidence="16" key="1">
    <citation type="submission" date="2024-08" db="EMBL/GenBank/DDBJ databases">
        <authorList>
            <person name="Chaddad Z."/>
            <person name="Lamrabet M."/>
            <person name="Bouhnik O."/>
            <person name="Alami S."/>
            <person name="Wipf D."/>
            <person name="Courty P.E."/>
            <person name="Missbah El Idrissi M."/>
        </authorList>
    </citation>
    <scope>NUCLEOTIDE SEQUENCE</scope>
    <source>
        <strain evidence="16">LLZ17</strain>
    </source>
</reference>
<dbReference type="PANTHER" id="PTHR43065">
    <property type="entry name" value="SENSOR HISTIDINE KINASE"/>
    <property type="match status" value="1"/>
</dbReference>
<keyword evidence="4" id="KW-1003">Cell membrane</keyword>
<dbReference type="CDD" id="cd12912">
    <property type="entry name" value="PDC2_MCP_like"/>
    <property type="match status" value="1"/>
</dbReference>
<evidence type="ECO:0000256" key="3">
    <source>
        <dbReference type="ARBA" id="ARBA00012438"/>
    </source>
</evidence>
<dbReference type="Pfam" id="PF13185">
    <property type="entry name" value="GAF_2"/>
    <property type="match status" value="1"/>
</dbReference>
<keyword evidence="10 13" id="KW-0472">Membrane</keyword>
<dbReference type="GO" id="GO:0005886">
    <property type="term" value="C:plasma membrane"/>
    <property type="evidence" value="ECO:0007669"/>
    <property type="project" value="UniProtKB-SubCell"/>
</dbReference>
<evidence type="ECO:0000256" key="10">
    <source>
        <dbReference type="ARBA" id="ARBA00023136"/>
    </source>
</evidence>
<evidence type="ECO:0000256" key="5">
    <source>
        <dbReference type="ARBA" id="ARBA00022553"/>
    </source>
</evidence>
<dbReference type="GO" id="GO:0000155">
    <property type="term" value="F:phosphorelay sensor kinase activity"/>
    <property type="evidence" value="ECO:0007669"/>
    <property type="project" value="InterPro"/>
</dbReference>
<dbReference type="Gene3D" id="1.10.287.130">
    <property type="match status" value="1"/>
</dbReference>
<dbReference type="EC" id="2.7.13.3" evidence="3"/>
<feature type="region of interest" description="Disordered" evidence="12">
    <location>
        <begin position="1"/>
        <end position="23"/>
    </location>
</feature>
<dbReference type="SUPFAM" id="SSF47384">
    <property type="entry name" value="Homodimeric domain of signal transducing histidine kinase"/>
    <property type="match status" value="1"/>
</dbReference>
<dbReference type="PROSITE" id="PS50885">
    <property type="entry name" value="HAMP"/>
    <property type="match status" value="1"/>
</dbReference>
<comment type="subcellular location">
    <subcellularLocation>
        <location evidence="2">Cell membrane</location>
        <topology evidence="2">Multi-pass membrane protein</topology>
    </subcellularLocation>
</comment>
<evidence type="ECO:0000256" key="1">
    <source>
        <dbReference type="ARBA" id="ARBA00000085"/>
    </source>
</evidence>
<dbReference type="InterPro" id="IPR003594">
    <property type="entry name" value="HATPase_dom"/>
</dbReference>
<evidence type="ECO:0000256" key="8">
    <source>
        <dbReference type="ARBA" id="ARBA00022777"/>
    </source>
</evidence>
<evidence type="ECO:0000256" key="4">
    <source>
        <dbReference type="ARBA" id="ARBA00022475"/>
    </source>
</evidence>
<dbReference type="InterPro" id="IPR003018">
    <property type="entry name" value="GAF"/>
</dbReference>
<dbReference type="AlphaFoldDB" id="A0AB39XTH0"/>
<dbReference type="Pfam" id="PF00512">
    <property type="entry name" value="HisKA"/>
    <property type="match status" value="1"/>
</dbReference>
<dbReference type="SUPFAM" id="SSF158472">
    <property type="entry name" value="HAMP domain-like"/>
    <property type="match status" value="1"/>
</dbReference>
<dbReference type="SMART" id="SM00304">
    <property type="entry name" value="HAMP"/>
    <property type="match status" value="1"/>
</dbReference>
<feature type="domain" description="HAMP" evidence="15">
    <location>
        <begin position="333"/>
        <end position="385"/>
    </location>
</feature>
<keyword evidence="9 13" id="KW-1133">Transmembrane helix</keyword>
<feature type="coiled-coil region" evidence="11">
    <location>
        <begin position="571"/>
        <end position="601"/>
    </location>
</feature>
<dbReference type="Pfam" id="PF02743">
    <property type="entry name" value="dCache_1"/>
    <property type="match status" value="1"/>
</dbReference>
<dbReference type="EMBL" id="CP165734">
    <property type="protein sequence ID" value="XDV60111.1"/>
    <property type="molecule type" value="Genomic_DNA"/>
</dbReference>
<dbReference type="SUPFAM" id="SSF55781">
    <property type="entry name" value="GAF domain-like"/>
    <property type="match status" value="1"/>
</dbReference>
<feature type="transmembrane region" description="Helical" evidence="13">
    <location>
        <begin position="40"/>
        <end position="64"/>
    </location>
</feature>
<keyword evidence="6" id="KW-0808">Transferase</keyword>
<organism evidence="16">
    <name type="scientific">Bradyrhizobium sp. LLZ17</name>
    <dbReference type="NCBI Taxonomy" id="3239388"/>
    <lineage>
        <taxon>Bacteria</taxon>
        <taxon>Pseudomonadati</taxon>
        <taxon>Pseudomonadota</taxon>
        <taxon>Alphaproteobacteria</taxon>
        <taxon>Hyphomicrobiales</taxon>
        <taxon>Nitrobacteraceae</taxon>
        <taxon>Bradyrhizobium</taxon>
    </lineage>
</organism>
<dbReference type="InterPro" id="IPR003661">
    <property type="entry name" value="HisK_dim/P_dom"/>
</dbReference>
<dbReference type="PROSITE" id="PS50109">
    <property type="entry name" value="HIS_KIN"/>
    <property type="match status" value="1"/>
</dbReference>
<keyword evidence="16" id="KW-0547">Nucleotide-binding</keyword>